<name>A0A914BGD4_PATMI</name>
<dbReference type="Gene3D" id="2.60.40.10">
    <property type="entry name" value="Immunoglobulins"/>
    <property type="match status" value="1"/>
</dbReference>
<feature type="domain" description="Ig-like" evidence="2">
    <location>
        <begin position="29"/>
        <end position="119"/>
    </location>
</feature>
<dbReference type="RefSeq" id="XP_038074940.1">
    <property type="nucleotide sequence ID" value="XM_038219012.1"/>
</dbReference>
<dbReference type="CDD" id="cd00096">
    <property type="entry name" value="Ig"/>
    <property type="match status" value="1"/>
</dbReference>
<dbReference type="Pfam" id="PF07679">
    <property type="entry name" value="I-set"/>
    <property type="match status" value="1"/>
</dbReference>
<evidence type="ECO:0000313" key="3">
    <source>
        <dbReference type="EnsemblMetazoa" id="XP_038074940.1"/>
    </source>
</evidence>
<keyword evidence="1" id="KW-0732">Signal</keyword>
<dbReference type="AlphaFoldDB" id="A0A914BGD4"/>
<evidence type="ECO:0000259" key="2">
    <source>
        <dbReference type="PROSITE" id="PS50835"/>
    </source>
</evidence>
<accession>A0A914BGD4</accession>
<evidence type="ECO:0000313" key="4">
    <source>
        <dbReference type="Proteomes" id="UP000887568"/>
    </source>
</evidence>
<dbReference type="GeneID" id="119742829"/>
<dbReference type="SUPFAM" id="SSF48726">
    <property type="entry name" value="Immunoglobulin"/>
    <property type="match status" value="1"/>
</dbReference>
<proteinExistence type="predicted"/>
<dbReference type="InterPro" id="IPR036179">
    <property type="entry name" value="Ig-like_dom_sf"/>
</dbReference>
<sequence length="141" mass="15195">MASSSLIIWLYWSCIVLMLPWQPASVLAPTTTSYNCTLLTLEADPKVAQAGSTVRLNCSLGSQSDLQRRPYMYNASNVQWFHNGSSLMPGVRIQTVEAAGTSQLILNGVGIEHGGRYSCCLNASCAEEACFASLDILVGCK</sequence>
<feature type="chain" id="PRO_5037688040" description="Ig-like domain-containing protein" evidence="1">
    <location>
        <begin position="29"/>
        <end position="141"/>
    </location>
</feature>
<reference evidence="3" key="1">
    <citation type="submission" date="2022-11" db="UniProtKB">
        <authorList>
            <consortium name="EnsemblMetazoa"/>
        </authorList>
    </citation>
    <scope>IDENTIFICATION</scope>
</reference>
<dbReference type="InterPro" id="IPR013098">
    <property type="entry name" value="Ig_I-set"/>
</dbReference>
<dbReference type="Proteomes" id="UP000887568">
    <property type="component" value="Unplaced"/>
</dbReference>
<dbReference type="InterPro" id="IPR013783">
    <property type="entry name" value="Ig-like_fold"/>
</dbReference>
<keyword evidence="4" id="KW-1185">Reference proteome</keyword>
<dbReference type="InterPro" id="IPR007110">
    <property type="entry name" value="Ig-like_dom"/>
</dbReference>
<dbReference type="EnsemblMetazoa" id="XM_038219012.1">
    <property type="protein sequence ID" value="XP_038074940.1"/>
    <property type="gene ID" value="LOC119742829"/>
</dbReference>
<dbReference type="PROSITE" id="PS50835">
    <property type="entry name" value="IG_LIKE"/>
    <property type="match status" value="1"/>
</dbReference>
<evidence type="ECO:0000256" key="1">
    <source>
        <dbReference type="SAM" id="SignalP"/>
    </source>
</evidence>
<organism evidence="3 4">
    <name type="scientific">Patiria miniata</name>
    <name type="common">Bat star</name>
    <name type="synonym">Asterina miniata</name>
    <dbReference type="NCBI Taxonomy" id="46514"/>
    <lineage>
        <taxon>Eukaryota</taxon>
        <taxon>Metazoa</taxon>
        <taxon>Echinodermata</taxon>
        <taxon>Eleutherozoa</taxon>
        <taxon>Asterozoa</taxon>
        <taxon>Asteroidea</taxon>
        <taxon>Valvatacea</taxon>
        <taxon>Valvatida</taxon>
        <taxon>Asterinidae</taxon>
        <taxon>Patiria</taxon>
    </lineage>
</organism>
<protein>
    <recommendedName>
        <fullName evidence="2">Ig-like domain-containing protein</fullName>
    </recommendedName>
</protein>
<feature type="signal peptide" evidence="1">
    <location>
        <begin position="1"/>
        <end position="28"/>
    </location>
</feature>